<dbReference type="OrthoDB" id="5957709at2759"/>
<dbReference type="eggNOG" id="ENOG502SAQ1">
    <property type="taxonomic scope" value="Eukaryota"/>
</dbReference>
<keyword evidence="1" id="KW-0812">Transmembrane</keyword>
<organism evidence="2 3">
    <name type="scientific">Trichoplax adhaerens</name>
    <name type="common">Trichoplax reptans</name>
    <dbReference type="NCBI Taxonomy" id="10228"/>
    <lineage>
        <taxon>Eukaryota</taxon>
        <taxon>Metazoa</taxon>
        <taxon>Placozoa</taxon>
        <taxon>Uniplacotomia</taxon>
        <taxon>Trichoplacea</taxon>
        <taxon>Trichoplacidae</taxon>
        <taxon>Trichoplax</taxon>
    </lineage>
</organism>
<dbReference type="AlphaFoldDB" id="B3SA17"/>
<dbReference type="CTD" id="6758270"/>
<dbReference type="GeneID" id="6758270"/>
<evidence type="ECO:0000313" key="3">
    <source>
        <dbReference type="Proteomes" id="UP000009022"/>
    </source>
</evidence>
<accession>B3SA17</accession>
<feature type="transmembrane region" description="Helical" evidence="1">
    <location>
        <begin position="206"/>
        <end position="224"/>
    </location>
</feature>
<gene>
    <name evidence="2" type="ORF">TRIADDRAFT_61101</name>
</gene>
<reference evidence="2 3" key="1">
    <citation type="journal article" date="2008" name="Nature">
        <title>The Trichoplax genome and the nature of placozoans.</title>
        <authorList>
            <person name="Srivastava M."/>
            <person name="Begovic E."/>
            <person name="Chapman J."/>
            <person name="Putnam N.H."/>
            <person name="Hellsten U."/>
            <person name="Kawashima T."/>
            <person name="Kuo A."/>
            <person name="Mitros T."/>
            <person name="Salamov A."/>
            <person name="Carpenter M.L."/>
            <person name="Signorovitch A.Y."/>
            <person name="Moreno M.A."/>
            <person name="Kamm K."/>
            <person name="Grimwood J."/>
            <person name="Schmutz J."/>
            <person name="Shapiro H."/>
            <person name="Grigoriev I.V."/>
            <person name="Buss L.W."/>
            <person name="Schierwater B."/>
            <person name="Dellaporta S.L."/>
            <person name="Rokhsar D.S."/>
        </authorList>
    </citation>
    <scope>NUCLEOTIDE SEQUENCE [LARGE SCALE GENOMIC DNA]</scope>
    <source>
        <strain evidence="2 3">Grell-BS-1999</strain>
    </source>
</reference>
<dbReference type="RefSeq" id="XP_002117128.1">
    <property type="nucleotide sequence ID" value="XM_002117092.1"/>
</dbReference>
<dbReference type="HOGENOM" id="CLU_728297_0_0_1"/>
<name>B3SA17_TRIAD</name>
<keyword evidence="1" id="KW-0472">Membrane</keyword>
<evidence type="ECO:0000256" key="1">
    <source>
        <dbReference type="SAM" id="Phobius"/>
    </source>
</evidence>
<dbReference type="KEGG" id="tad:TRIADDRAFT_61101"/>
<dbReference type="EMBL" id="DS985260">
    <property type="protein sequence ID" value="EDV20434.1"/>
    <property type="molecule type" value="Genomic_DNA"/>
</dbReference>
<evidence type="ECO:0000313" key="2">
    <source>
        <dbReference type="EMBL" id="EDV20434.1"/>
    </source>
</evidence>
<feature type="transmembrane region" description="Helical" evidence="1">
    <location>
        <begin position="245"/>
        <end position="266"/>
    </location>
</feature>
<keyword evidence="3" id="KW-1185">Reference proteome</keyword>
<sequence>MLDSLDLILIAEFHKSTPFIFNSIIAGQCSSRRNYLSTDVIIARLDVQYCGTLRDSLSQFIRFREEKYHQICRCNNDESLHSMHRFSNIFEDVNSISDHSLPGKNIYRAEKHQQSKQKLFKDKDVDAKSDRYSSDLIFNSQNTQIDFIQEKRVVNLGIVQQGLPHWIIYIPIALYSKRFRQFLQFIVVLYTLFSVVWATWQLYKNVSFIKVSLQPLVIAMGHYFDYFISFVDQTLLRFTHYWLKCFKPVCILFTSAFPWISIYDFIEQLLFTILIDEETTDALSNLWRLLKYLLNLGIHSFRGIVFVLEALRVKKLLGLLFDIIANIRNNINSTSIPVLTVKEQLALIRSLTVNHIRSLYFGIFTIVRAHNLIVFCVMHQ</sequence>
<proteinExistence type="predicted"/>
<feature type="transmembrane region" description="Helical" evidence="1">
    <location>
        <begin position="182"/>
        <end position="200"/>
    </location>
</feature>
<protein>
    <submittedName>
        <fullName evidence="2">Uncharacterized protein</fullName>
    </submittedName>
</protein>
<dbReference type="Proteomes" id="UP000009022">
    <property type="component" value="Unassembled WGS sequence"/>
</dbReference>
<dbReference type="InParanoid" id="B3SA17"/>
<keyword evidence="1" id="KW-1133">Transmembrane helix</keyword>